<dbReference type="OrthoDB" id="4231069at2"/>
<proteinExistence type="inferred from homology"/>
<dbReference type="STRING" id="1603886.GCA_001895165_01641"/>
<organism evidence="2 3">
    <name type="scientific">Bifidobacterium lemurum</name>
    <dbReference type="NCBI Taxonomy" id="1603886"/>
    <lineage>
        <taxon>Bacteria</taxon>
        <taxon>Bacillati</taxon>
        <taxon>Actinomycetota</taxon>
        <taxon>Actinomycetes</taxon>
        <taxon>Bifidobacteriales</taxon>
        <taxon>Bifidobacteriaceae</taxon>
        <taxon>Bifidobacterium</taxon>
    </lineage>
</organism>
<dbReference type="SUPFAM" id="SSF140453">
    <property type="entry name" value="EsxAB dimer-like"/>
    <property type="match status" value="1"/>
</dbReference>
<accession>A0A261FSY3</accession>
<dbReference type="Proteomes" id="UP000216352">
    <property type="component" value="Unassembled WGS sequence"/>
</dbReference>
<evidence type="ECO:0000256" key="1">
    <source>
        <dbReference type="RuleBase" id="RU362001"/>
    </source>
</evidence>
<dbReference type="Gene3D" id="1.10.287.1060">
    <property type="entry name" value="ESAT-6-like"/>
    <property type="match status" value="1"/>
</dbReference>
<dbReference type="NCBIfam" id="TIGR03930">
    <property type="entry name" value="WXG100_ESAT6"/>
    <property type="match status" value="1"/>
</dbReference>
<sequence length="97" mass="10564">MPQYQVDSERIQSSSAAVYASISQIRQAVGGMYANLNELQNVWRGSAATQFTTVAAQWRAAQQQMEASLESIQRALTQASAVYADAETQASRLFTTG</sequence>
<name>A0A261FSY3_9BIFI</name>
<evidence type="ECO:0000313" key="3">
    <source>
        <dbReference type="Proteomes" id="UP000216352"/>
    </source>
</evidence>
<dbReference type="InterPro" id="IPR036689">
    <property type="entry name" value="ESAT-6-like_sf"/>
</dbReference>
<dbReference type="InterPro" id="IPR010310">
    <property type="entry name" value="T7SS_ESAT-6-like"/>
</dbReference>
<dbReference type="RefSeq" id="WP_072726400.1">
    <property type="nucleotide sequence ID" value="NZ_BDIS01000022.1"/>
</dbReference>
<dbReference type="Pfam" id="PF06013">
    <property type="entry name" value="WXG100"/>
    <property type="match status" value="1"/>
</dbReference>
<gene>
    <name evidence="2" type="ORF">BLEM_0850</name>
</gene>
<protein>
    <recommendedName>
        <fullName evidence="1">ESAT-6-like protein</fullName>
    </recommendedName>
</protein>
<keyword evidence="3" id="KW-1185">Reference proteome</keyword>
<comment type="caution">
    <text evidence="2">The sequence shown here is derived from an EMBL/GenBank/DDBJ whole genome shotgun (WGS) entry which is preliminary data.</text>
</comment>
<comment type="similarity">
    <text evidence="1">Belongs to the WXG100 family.</text>
</comment>
<dbReference type="AlphaFoldDB" id="A0A261FSY3"/>
<reference evidence="2 3" key="1">
    <citation type="journal article" date="2017" name="BMC Genomics">
        <title>Comparative genomic and phylogenomic analyses of the Bifidobacteriaceae family.</title>
        <authorList>
            <person name="Lugli G.A."/>
            <person name="Milani C."/>
            <person name="Turroni F."/>
            <person name="Duranti S."/>
            <person name="Mancabelli L."/>
            <person name="Mangifesta M."/>
            <person name="Ferrario C."/>
            <person name="Modesto M."/>
            <person name="Mattarelli P."/>
            <person name="Jiri K."/>
            <person name="van Sinderen D."/>
            <person name="Ventura M."/>
        </authorList>
    </citation>
    <scope>NUCLEOTIDE SEQUENCE [LARGE SCALE GENOMIC DNA]</scope>
    <source>
        <strain evidence="2 3">DSM 28807</strain>
    </source>
</reference>
<evidence type="ECO:0000313" key="2">
    <source>
        <dbReference type="EMBL" id="OZG62304.1"/>
    </source>
</evidence>
<dbReference type="EMBL" id="MWWX01000005">
    <property type="protein sequence ID" value="OZG62304.1"/>
    <property type="molecule type" value="Genomic_DNA"/>
</dbReference>